<dbReference type="EMBL" id="MU266412">
    <property type="protein sequence ID" value="KAH7924981.1"/>
    <property type="molecule type" value="Genomic_DNA"/>
</dbReference>
<accession>A0ACB8BGI7</accession>
<proteinExistence type="predicted"/>
<keyword evidence="2" id="KW-1185">Reference proteome</keyword>
<evidence type="ECO:0000313" key="1">
    <source>
        <dbReference type="EMBL" id="KAH7924981.1"/>
    </source>
</evidence>
<protein>
    <submittedName>
        <fullName evidence="1">Uncharacterized protein</fullName>
    </submittedName>
</protein>
<evidence type="ECO:0000313" key="2">
    <source>
        <dbReference type="Proteomes" id="UP000790709"/>
    </source>
</evidence>
<gene>
    <name evidence="1" type="ORF">BV22DRAFT_473031</name>
</gene>
<name>A0ACB8BGI7_9AGAM</name>
<organism evidence="1 2">
    <name type="scientific">Leucogyrophana mollusca</name>
    <dbReference type="NCBI Taxonomy" id="85980"/>
    <lineage>
        <taxon>Eukaryota</taxon>
        <taxon>Fungi</taxon>
        <taxon>Dikarya</taxon>
        <taxon>Basidiomycota</taxon>
        <taxon>Agaricomycotina</taxon>
        <taxon>Agaricomycetes</taxon>
        <taxon>Agaricomycetidae</taxon>
        <taxon>Boletales</taxon>
        <taxon>Boletales incertae sedis</taxon>
        <taxon>Leucogyrophana</taxon>
    </lineage>
</organism>
<sequence>MKINSDRYTPAGSPPSRIAFLAPYIYFKATVRAIRAREQHLHLYPAALHLELEYLPRTTSNRRISAGWTIKGEKLKCTTDYRRLSLLAQVLTSPVLVSGASALTQCRIITDDFGLVSQFAEGGSVATIGAVLVESFSRRCRY</sequence>
<reference evidence="1" key="1">
    <citation type="journal article" date="2021" name="New Phytol.">
        <title>Evolutionary innovations through gain and loss of genes in the ectomycorrhizal Boletales.</title>
        <authorList>
            <person name="Wu G."/>
            <person name="Miyauchi S."/>
            <person name="Morin E."/>
            <person name="Kuo A."/>
            <person name="Drula E."/>
            <person name="Varga T."/>
            <person name="Kohler A."/>
            <person name="Feng B."/>
            <person name="Cao Y."/>
            <person name="Lipzen A."/>
            <person name="Daum C."/>
            <person name="Hundley H."/>
            <person name="Pangilinan J."/>
            <person name="Johnson J."/>
            <person name="Barry K."/>
            <person name="LaButti K."/>
            <person name="Ng V."/>
            <person name="Ahrendt S."/>
            <person name="Min B."/>
            <person name="Choi I.G."/>
            <person name="Park H."/>
            <person name="Plett J.M."/>
            <person name="Magnuson J."/>
            <person name="Spatafora J.W."/>
            <person name="Nagy L.G."/>
            <person name="Henrissat B."/>
            <person name="Grigoriev I.V."/>
            <person name="Yang Z.L."/>
            <person name="Xu J."/>
            <person name="Martin F.M."/>
        </authorList>
    </citation>
    <scope>NUCLEOTIDE SEQUENCE</scope>
    <source>
        <strain evidence="1">KUC20120723A-06</strain>
    </source>
</reference>
<dbReference type="Proteomes" id="UP000790709">
    <property type="component" value="Unassembled WGS sequence"/>
</dbReference>
<comment type="caution">
    <text evidence="1">The sequence shown here is derived from an EMBL/GenBank/DDBJ whole genome shotgun (WGS) entry which is preliminary data.</text>
</comment>